<evidence type="ECO:0000313" key="13">
    <source>
        <dbReference type="Proteomes" id="UP000015453"/>
    </source>
</evidence>
<evidence type="ECO:0000256" key="5">
    <source>
        <dbReference type="ARBA" id="ARBA00023002"/>
    </source>
</evidence>
<keyword evidence="4" id="KW-0223">Dioxygenase</keyword>
<feature type="domain" description="Fe2OG dioxygenase" evidence="11">
    <location>
        <begin position="176"/>
        <end position="277"/>
    </location>
</feature>
<dbReference type="SUPFAM" id="SSF51197">
    <property type="entry name" value="Clavaminate synthase-like"/>
    <property type="match status" value="1"/>
</dbReference>
<dbReference type="InterPro" id="IPR044861">
    <property type="entry name" value="IPNS-like_FE2OG_OXY"/>
</dbReference>
<name>S8E733_9LAMI</name>
<dbReference type="FunFam" id="2.60.120.330:FF:000013">
    <property type="entry name" value="Gibberellin 3-beta-dioxygenase 1"/>
    <property type="match status" value="1"/>
</dbReference>
<evidence type="ECO:0000256" key="9">
    <source>
        <dbReference type="ARBA" id="ARBA00066695"/>
    </source>
</evidence>
<evidence type="ECO:0000256" key="3">
    <source>
        <dbReference type="ARBA" id="ARBA00022723"/>
    </source>
</evidence>
<sequence>DLNSLTELPETHSWFPAAAAVDDDVGFTQNVPVVDLNHENAARLVGHACTTWGVFQLVNHPVPRRLTDEIESAADRLFSLPMQRKLRAARGPDAISGYGTARISRFFPKRMWSEGFTVWGSPRDNAQLLWPNDHHRFCETIEKYERAMKNLAGELMRLMLGGMGVRREAKWGSGSEPGSALQLNCYPPCPDPDRAMGLAAHTDSTLLTILHQSGGACGLQVLRGDRWVTMPPIPGALVVHVGDLMHILSNGLYPSVLHRAVVNRNRRRVSVAYLYGPPANVKIGPLDELIDERHPALYREVSWKEYLGTKAQHFDKALSSVR</sequence>
<dbReference type="EC" id="1.14.11.15" evidence="9"/>
<dbReference type="GO" id="GO:0002238">
    <property type="term" value="P:response to molecule of fungal origin"/>
    <property type="evidence" value="ECO:0007669"/>
    <property type="project" value="UniProtKB-ARBA"/>
</dbReference>
<dbReference type="InterPro" id="IPR026992">
    <property type="entry name" value="DIOX_N"/>
</dbReference>
<dbReference type="GO" id="GO:0046872">
    <property type="term" value="F:metal ion binding"/>
    <property type="evidence" value="ECO:0007669"/>
    <property type="project" value="UniProtKB-KW"/>
</dbReference>
<evidence type="ECO:0000256" key="4">
    <source>
        <dbReference type="ARBA" id="ARBA00022964"/>
    </source>
</evidence>
<dbReference type="InterPro" id="IPR050231">
    <property type="entry name" value="Iron_ascorbate_oxido_reductase"/>
</dbReference>
<feature type="non-terminal residue" evidence="12">
    <location>
        <position position="1"/>
    </location>
</feature>
<dbReference type="Pfam" id="PF14226">
    <property type="entry name" value="DIOX_N"/>
    <property type="match status" value="1"/>
</dbReference>
<dbReference type="InterPro" id="IPR005123">
    <property type="entry name" value="Oxoglu/Fe-dep_dioxygenase_dom"/>
</dbReference>
<dbReference type="PROSITE" id="PS51471">
    <property type="entry name" value="FE2OG_OXY"/>
    <property type="match status" value="1"/>
</dbReference>
<evidence type="ECO:0000256" key="8">
    <source>
        <dbReference type="ARBA" id="ARBA00061560"/>
    </source>
</evidence>
<feature type="non-terminal residue" evidence="12">
    <location>
        <position position="322"/>
    </location>
</feature>
<keyword evidence="13" id="KW-1185">Reference proteome</keyword>
<proteinExistence type="inferred from homology"/>
<evidence type="ECO:0000256" key="10">
    <source>
        <dbReference type="RuleBase" id="RU003682"/>
    </source>
</evidence>
<dbReference type="PANTHER" id="PTHR47990">
    <property type="entry name" value="2-OXOGLUTARATE (2OG) AND FE(II)-DEPENDENT OXYGENASE SUPERFAMILY PROTEIN-RELATED"/>
    <property type="match status" value="1"/>
</dbReference>
<dbReference type="Gene3D" id="2.60.120.330">
    <property type="entry name" value="B-lactam Antibiotic, Isopenicillin N Synthase, Chain"/>
    <property type="match status" value="1"/>
</dbReference>
<comment type="cofactor">
    <cofactor evidence="1">
        <name>L-ascorbate</name>
        <dbReference type="ChEBI" id="CHEBI:38290"/>
    </cofactor>
</comment>
<dbReference type="GO" id="GO:0009805">
    <property type="term" value="P:coumarin biosynthetic process"/>
    <property type="evidence" value="ECO:0007669"/>
    <property type="project" value="UniProtKB-ARBA"/>
</dbReference>
<evidence type="ECO:0000259" key="11">
    <source>
        <dbReference type="PROSITE" id="PS51471"/>
    </source>
</evidence>
<evidence type="ECO:0000313" key="12">
    <source>
        <dbReference type="EMBL" id="EPS71653.1"/>
    </source>
</evidence>
<dbReference type="GO" id="GO:0016707">
    <property type="term" value="F:gibberellin 3-beta-dioxygenase activity"/>
    <property type="evidence" value="ECO:0007669"/>
    <property type="project" value="UniProtKB-EC"/>
</dbReference>
<gene>
    <name evidence="12" type="ORF">M569_03106</name>
</gene>
<comment type="pathway">
    <text evidence="2">Hormone biosynthesis.</text>
</comment>
<keyword evidence="5 10" id="KW-0560">Oxidoreductase</keyword>
<dbReference type="GO" id="GO:0009686">
    <property type="term" value="P:gibberellin biosynthetic process"/>
    <property type="evidence" value="ECO:0007669"/>
    <property type="project" value="UniProtKB-ARBA"/>
</dbReference>
<organism evidence="12 13">
    <name type="scientific">Genlisea aurea</name>
    <dbReference type="NCBI Taxonomy" id="192259"/>
    <lineage>
        <taxon>Eukaryota</taxon>
        <taxon>Viridiplantae</taxon>
        <taxon>Streptophyta</taxon>
        <taxon>Embryophyta</taxon>
        <taxon>Tracheophyta</taxon>
        <taxon>Spermatophyta</taxon>
        <taxon>Magnoliopsida</taxon>
        <taxon>eudicotyledons</taxon>
        <taxon>Gunneridae</taxon>
        <taxon>Pentapetalae</taxon>
        <taxon>asterids</taxon>
        <taxon>lamiids</taxon>
        <taxon>Lamiales</taxon>
        <taxon>Lentibulariaceae</taxon>
        <taxon>Genlisea</taxon>
    </lineage>
</organism>
<dbReference type="OrthoDB" id="288590at2759"/>
<evidence type="ECO:0000256" key="1">
    <source>
        <dbReference type="ARBA" id="ARBA00001961"/>
    </source>
</evidence>
<dbReference type="EMBL" id="AUSU01001160">
    <property type="protein sequence ID" value="EPS71653.1"/>
    <property type="molecule type" value="Genomic_DNA"/>
</dbReference>
<evidence type="ECO:0000256" key="2">
    <source>
        <dbReference type="ARBA" id="ARBA00004972"/>
    </source>
</evidence>
<keyword evidence="3 10" id="KW-0479">Metal-binding</keyword>
<comment type="similarity">
    <text evidence="8">Belongs to the iron/ascorbate-dependent oxidoreductase family. GA3OX subfamily.</text>
</comment>
<evidence type="ECO:0000256" key="7">
    <source>
        <dbReference type="ARBA" id="ARBA00037909"/>
    </source>
</evidence>
<dbReference type="AlphaFoldDB" id="S8E733"/>
<evidence type="ECO:0000256" key="6">
    <source>
        <dbReference type="ARBA" id="ARBA00023004"/>
    </source>
</evidence>
<accession>S8E733</accession>
<dbReference type="Pfam" id="PF03171">
    <property type="entry name" value="2OG-FeII_Oxy"/>
    <property type="match status" value="1"/>
</dbReference>
<comment type="pathway">
    <text evidence="7">Plant hormone biosynthesis; gibberellin biosynthesis.</text>
</comment>
<dbReference type="InterPro" id="IPR027443">
    <property type="entry name" value="IPNS-like_sf"/>
</dbReference>
<keyword evidence="6 10" id="KW-0408">Iron</keyword>
<protein>
    <recommendedName>
        <fullName evidence="9">gibberellin 3beta-dioxygenase</fullName>
        <ecNumber evidence="9">1.14.11.15</ecNumber>
    </recommendedName>
</protein>
<reference evidence="12 13" key="1">
    <citation type="journal article" date="2013" name="BMC Genomics">
        <title>The miniature genome of a carnivorous plant Genlisea aurea contains a low number of genes and short non-coding sequences.</title>
        <authorList>
            <person name="Leushkin E.V."/>
            <person name="Sutormin R.A."/>
            <person name="Nabieva E.R."/>
            <person name="Penin A.A."/>
            <person name="Kondrashov A.S."/>
            <person name="Logacheva M.D."/>
        </authorList>
    </citation>
    <scope>NUCLEOTIDE SEQUENCE [LARGE SCALE GENOMIC DNA]</scope>
</reference>
<dbReference type="Proteomes" id="UP000015453">
    <property type="component" value="Unassembled WGS sequence"/>
</dbReference>
<comment type="caution">
    <text evidence="12">The sequence shown here is derived from an EMBL/GenBank/DDBJ whole genome shotgun (WGS) entry which is preliminary data.</text>
</comment>